<dbReference type="PANTHER" id="PTHR46323:SF2">
    <property type="entry name" value="BETA-GALACTOSIDASE"/>
    <property type="match status" value="1"/>
</dbReference>
<dbReference type="PANTHER" id="PTHR46323">
    <property type="entry name" value="BETA-GALACTOSIDASE"/>
    <property type="match status" value="1"/>
</dbReference>
<dbReference type="InterPro" id="IPR013783">
    <property type="entry name" value="Ig-like_fold"/>
</dbReference>
<dbReference type="InterPro" id="IPR017853">
    <property type="entry name" value="GH"/>
</dbReference>
<dbReference type="InterPro" id="IPR006103">
    <property type="entry name" value="Glyco_hydro_2_cat"/>
</dbReference>
<feature type="region of interest" description="Disordered" evidence="7">
    <location>
        <begin position="715"/>
        <end position="752"/>
    </location>
</feature>
<dbReference type="SUPFAM" id="SSF74650">
    <property type="entry name" value="Galactose mutarotase-like"/>
    <property type="match status" value="1"/>
</dbReference>
<dbReference type="Pfam" id="PF02837">
    <property type="entry name" value="Glyco_hydro_2_N"/>
    <property type="match status" value="1"/>
</dbReference>
<dbReference type="SMART" id="SM01038">
    <property type="entry name" value="Bgal_small_N"/>
    <property type="match status" value="1"/>
</dbReference>
<feature type="compositionally biased region" description="Polar residues" evidence="7">
    <location>
        <begin position="729"/>
        <end position="738"/>
    </location>
</feature>
<sequence>MHEDWTDPEVSGRNRVPGHAYRLSFSDLDSAFAGSREDSPWFRLLNGQWEFDLAPDPDHAPDGFESPSFDASDWDELEVPRSWQTAGHGAPHYTNVVYPFPVDPPEVPTENPTASYRREFDVPEEWDDRRLFLRFEGVDSAFRVWVNGERVGFSKGARLPAEFDVTEHVEPGRNTVAVRVRKWTSGSYIEDQDMWWLSGIFRDVSLYATPQTHVHDLDVRTDLDDEYEDATLSVDVDLANRGDTVTTREVELSVFEEGGHEPVVDPVTATATVDPDGERTVSLETAVESPALWSAEEPDLYEIAVTLSDEDGEVTEVVPQSVGFREVEIRDGQLLVNGEAVTIRGVNRHDHHADRGRAVPLAAMREDVELMKRHNVNAVRTAHYPNDPRFYDLCDRYGLYVLDETDIEAHGFVNVDTDRVDHVSDDPDWEGEYVDRMVRMVERDKNHPSVIIWSLGNESDLGQNHEAMAEAAREIDPTRPIHYEPDEEQAVSDIVGPMYPSPDRVAELVDEHPDHPVILCEYAHAMGNGPGGLSEYWETFRAHERTQGGFVWDWIDQGLREVDSDGDEWMAYGGDYGDYPHDGNFNINGLVFPEREPSPGLTEYKKVIEPVAVEPADLEGDTVAVDVENRYDFRDLAHLTASWTVLADGEPVRGQGGRLEIPAIDAGESETVSVPVDSAAFPGDPESTEYLLTLEFSLASRTAWAGAGHTVATAQFDVEAESPDDTSRSRGQNATREQSVPPVDIDPDAADGIRVSGPEFELTFDDTDGVVDSLTYRGRTLVESGPAVSLWRAPTDNDGGLPTSRTFVTDIPDVVERMGEFPLDDRWIVSFERLWREHGLDDLRFRVDDVDTARIDSSTVRIDVTGRLAPAIYDHGFAVEQSYTIDGTGAITVAIRLETEGDFSHVPTLPRIGLELEVAGGLDRATWYGRGPGECYRDSKRANLLGRYERDVADLHTPYVRPQENGNRTDIRWVALTDGGGIGLHASGDGLSDFVAHRYTTADLEAADHRNDLPERDEITLRLDHAHNGIGSGSCGPATFDEHRLEPGTYEFELELRPFSADGRDPGSL</sequence>
<comment type="catalytic activity">
    <reaction evidence="1">
        <text>Hydrolysis of terminal non-reducing beta-D-galactose residues in beta-D-galactosides.</text>
        <dbReference type="EC" id="3.2.1.23"/>
    </reaction>
</comment>
<dbReference type="InterPro" id="IPR006101">
    <property type="entry name" value="Glyco_hydro_2"/>
</dbReference>
<protein>
    <recommendedName>
        <fullName evidence="3">beta-galactosidase</fullName>
        <ecNumber evidence="3">3.2.1.23</ecNumber>
    </recommendedName>
    <alternativeName>
        <fullName evidence="6">Lactase</fullName>
    </alternativeName>
</protein>
<proteinExistence type="inferred from homology"/>
<dbReference type="InterPro" id="IPR014718">
    <property type="entry name" value="GH-type_carb-bd"/>
</dbReference>
<dbReference type="InterPro" id="IPR032312">
    <property type="entry name" value="LacZ_4"/>
</dbReference>
<name>A0ABT2QGZ6_9EURY</name>
<evidence type="ECO:0000256" key="5">
    <source>
        <dbReference type="ARBA" id="ARBA00023295"/>
    </source>
</evidence>
<dbReference type="InterPro" id="IPR023230">
    <property type="entry name" value="Glyco_hydro_2_CS"/>
</dbReference>
<evidence type="ECO:0000256" key="1">
    <source>
        <dbReference type="ARBA" id="ARBA00001412"/>
    </source>
</evidence>
<dbReference type="PROSITE" id="PS00719">
    <property type="entry name" value="GLYCOSYL_HYDROL_F2_1"/>
    <property type="match status" value="1"/>
</dbReference>
<dbReference type="InterPro" id="IPR011013">
    <property type="entry name" value="Gal_mutarotase_sf_dom"/>
</dbReference>
<keyword evidence="4" id="KW-0378">Hydrolase</keyword>
<gene>
    <name evidence="9" type="ORF">OB955_15825</name>
</gene>
<evidence type="ECO:0000256" key="3">
    <source>
        <dbReference type="ARBA" id="ARBA00012756"/>
    </source>
</evidence>
<dbReference type="InterPro" id="IPR006102">
    <property type="entry name" value="Ig-like_GH2"/>
</dbReference>
<dbReference type="InterPro" id="IPR050347">
    <property type="entry name" value="Bact_Beta-galactosidase"/>
</dbReference>
<dbReference type="Pfam" id="PF02836">
    <property type="entry name" value="Glyco_hydro_2_C"/>
    <property type="match status" value="1"/>
</dbReference>
<evidence type="ECO:0000313" key="9">
    <source>
        <dbReference type="EMBL" id="MCU4974196.1"/>
    </source>
</evidence>
<dbReference type="RefSeq" id="WP_338008390.1">
    <property type="nucleotide sequence ID" value="NZ_JAOPKB010000010.1"/>
</dbReference>
<accession>A0ABT2QGZ6</accession>
<dbReference type="EC" id="3.2.1.23" evidence="3"/>
<dbReference type="Pfam" id="PF16353">
    <property type="entry name" value="LacZ_4"/>
    <property type="match status" value="1"/>
</dbReference>
<keyword evidence="10" id="KW-1185">Reference proteome</keyword>
<organism evidence="9 10">
    <name type="scientific">Natronoglomus mannanivorans</name>
    <dbReference type="NCBI Taxonomy" id="2979990"/>
    <lineage>
        <taxon>Archaea</taxon>
        <taxon>Methanobacteriati</taxon>
        <taxon>Methanobacteriota</taxon>
        <taxon>Stenosarchaea group</taxon>
        <taxon>Halobacteria</taxon>
        <taxon>Halobacteriales</taxon>
        <taxon>Natrialbaceae</taxon>
        <taxon>Natronoglomus</taxon>
    </lineage>
</organism>
<dbReference type="Gene3D" id="2.70.98.10">
    <property type="match status" value="1"/>
</dbReference>
<dbReference type="PROSITE" id="PS00608">
    <property type="entry name" value="GLYCOSYL_HYDROL_F2_2"/>
    <property type="match status" value="1"/>
</dbReference>
<evidence type="ECO:0000256" key="6">
    <source>
        <dbReference type="ARBA" id="ARBA00032230"/>
    </source>
</evidence>
<dbReference type="SUPFAM" id="SSF51445">
    <property type="entry name" value="(Trans)glycosidases"/>
    <property type="match status" value="1"/>
</dbReference>
<dbReference type="SUPFAM" id="SSF49303">
    <property type="entry name" value="beta-Galactosidase/glucuronidase domain"/>
    <property type="match status" value="2"/>
</dbReference>
<dbReference type="InterPro" id="IPR006104">
    <property type="entry name" value="Glyco_hydro_2_N"/>
</dbReference>
<dbReference type="Proteomes" id="UP001320972">
    <property type="component" value="Unassembled WGS sequence"/>
</dbReference>
<dbReference type="InterPro" id="IPR023232">
    <property type="entry name" value="Glyco_hydro_2_AS"/>
</dbReference>
<evidence type="ECO:0000259" key="8">
    <source>
        <dbReference type="SMART" id="SM01038"/>
    </source>
</evidence>
<dbReference type="SUPFAM" id="SSF49785">
    <property type="entry name" value="Galactose-binding domain-like"/>
    <property type="match status" value="1"/>
</dbReference>
<comment type="similarity">
    <text evidence="2">Belongs to the glycosyl hydrolase 2 family.</text>
</comment>
<dbReference type="PRINTS" id="PR00132">
    <property type="entry name" value="GLHYDRLASE2"/>
</dbReference>
<dbReference type="Gene3D" id="3.20.20.80">
    <property type="entry name" value="Glycosidases"/>
    <property type="match status" value="1"/>
</dbReference>
<keyword evidence="5" id="KW-0326">Glycosidase</keyword>
<dbReference type="Gene3D" id="2.60.40.10">
    <property type="entry name" value="Immunoglobulins"/>
    <property type="match status" value="2"/>
</dbReference>
<evidence type="ECO:0000313" key="10">
    <source>
        <dbReference type="Proteomes" id="UP001320972"/>
    </source>
</evidence>
<dbReference type="InterPro" id="IPR008979">
    <property type="entry name" value="Galactose-bd-like_sf"/>
</dbReference>
<evidence type="ECO:0000256" key="7">
    <source>
        <dbReference type="SAM" id="MobiDB-lite"/>
    </source>
</evidence>
<dbReference type="Pfam" id="PF02929">
    <property type="entry name" value="Bgal_small_N"/>
    <property type="match status" value="1"/>
</dbReference>
<dbReference type="InterPro" id="IPR004199">
    <property type="entry name" value="B-gal_small/dom_5"/>
</dbReference>
<dbReference type="InterPro" id="IPR036156">
    <property type="entry name" value="Beta-gal/glucu_dom_sf"/>
</dbReference>
<reference evidence="9 10" key="1">
    <citation type="submission" date="2022-09" db="EMBL/GenBank/DDBJ databases">
        <title>Enrichment on poylsaccharides allowed isolation of novel metabolic and taxonomic groups of Haloarchaea.</title>
        <authorList>
            <person name="Sorokin D.Y."/>
            <person name="Elcheninov A.G."/>
            <person name="Khizhniak T.V."/>
            <person name="Kolganova T.V."/>
            <person name="Kublanov I.V."/>
        </authorList>
    </citation>
    <scope>NUCLEOTIDE SEQUENCE [LARGE SCALE GENOMIC DNA]</scope>
    <source>
        <strain evidence="9 10">AArc-m2/3/4</strain>
    </source>
</reference>
<dbReference type="Pfam" id="PF00703">
    <property type="entry name" value="Glyco_hydro_2"/>
    <property type="match status" value="1"/>
</dbReference>
<comment type="caution">
    <text evidence="9">The sequence shown here is derived from an EMBL/GenBank/DDBJ whole genome shotgun (WGS) entry which is preliminary data.</text>
</comment>
<evidence type="ECO:0000256" key="2">
    <source>
        <dbReference type="ARBA" id="ARBA00007401"/>
    </source>
</evidence>
<dbReference type="Gene3D" id="2.60.120.260">
    <property type="entry name" value="Galactose-binding domain-like"/>
    <property type="match status" value="1"/>
</dbReference>
<evidence type="ECO:0000256" key="4">
    <source>
        <dbReference type="ARBA" id="ARBA00022801"/>
    </source>
</evidence>
<feature type="domain" description="Beta galactosidase small chain/" evidence="8">
    <location>
        <begin position="754"/>
        <end position="1057"/>
    </location>
</feature>
<dbReference type="EMBL" id="JAOPKB010000010">
    <property type="protein sequence ID" value="MCU4974196.1"/>
    <property type="molecule type" value="Genomic_DNA"/>
</dbReference>